<organism evidence="5 6">
    <name type="scientific">Parapedobacter pyrenivorans</name>
    <dbReference type="NCBI Taxonomy" id="1305674"/>
    <lineage>
        <taxon>Bacteria</taxon>
        <taxon>Pseudomonadati</taxon>
        <taxon>Bacteroidota</taxon>
        <taxon>Sphingobacteriia</taxon>
        <taxon>Sphingobacteriales</taxon>
        <taxon>Sphingobacteriaceae</taxon>
        <taxon>Parapedobacter</taxon>
    </lineage>
</organism>
<reference evidence="5" key="1">
    <citation type="journal article" date="2014" name="Int. J. Syst. Evol. Microbiol.">
        <title>Complete genome sequence of Corynebacterium casei LMG S-19264T (=DSM 44701T), isolated from a smear-ripened cheese.</title>
        <authorList>
            <consortium name="US DOE Joint Genome Institute (JGI-PGF)"/>
            <person name="Walter F."/>
            <person name="Albersmeier A."/>
            <person name="Kalinowski J."/>
            <person name="Ruckert C."/>
        </authorList>
    </citation>
    <scope>NUCLEOTIDE SEQUENCE</scope>
    <source>
        <strain evidence="5">CGMCC 1.12195</strain>
    </source>
</reference>
<reference evidence="5" key="2">
    <citation type="submission" date="2020-09" db="EMBL/GenBank/DDBJ databases">
        <authorList>
            <person name="Sun Q."/>
            <person name="Zhou Y."/>
        </authorList>
    </citation>
    <scope>NUCLEOTIDE SEQUENCE</scope>
    <source>
        <strain evidence="5">CGMCC 1.12195</strain>
    </source>
</reference>
<keyword evidence="2 3" id="KW-0040">ANK repeat</keyword>
<gene>
    <name evidence="5" type="ORF">GCM10007415_00650</name>
</gene>
<dbReference type="PROSITE" id="PS50175">
    <property type="entry name" value="ASP_PROT_RETROV"/>
    <property type="match status" value="1"/>
</dbReference>
<dbReference type="SUPFAM" id="SSF48403">
    <property type="entry name" value="Ankyrin repeat"/>
    <property type="match status" value="1"/>
</dbReference>
<proteinExistence type="predicted"/>
<dbReference type="GO" id="GO:0006508">
    <property type="term" value="P:proteolysis"/>
    <property type="evidence" value="ECO:0007669"/>
    <property type="project" value="InterPro"/>
</dbReference>
<evidence type="ECO:0000256" key="3">
    <source>
        <dbReference type="PROSITE-ProRule" id="PRU00023"/>
    </source>
</evidence>
<dbReference type="PROSITE" id="PS50088">
    <property type="entry name" value="ANK_REPEAT"/>
    <property type="match status" value="2"/>
</dbReference>
<dbReference type="EMBL" id="BMER01000001">
    <property type="protein sequence ID" value="GGG73160.1"/>
    <property type="molecule type" value="Genomic_DNA"/>
</dbReference>
<dbReference type="InterPro" id="IPR002110">
    <property type="entry name" value="Ankyrin_rpt"/>
</dbReference>
<evidence type="ECO:0000259" key="4">
    <source>
        <dbReference type="PROSITE" id="PS50175"/>
    </source>
</evidence>
<feature type="repeat" description="ANK" evidence="3">
    <location>
        <begin position="131"/>
        <end position="163"/>
    </location>
</feature>
<protein>
    <recommendedName>
        <fullName evidence="4">Peptidase A2 domain-containing protein</fullName>
    </recommendedName>
</protein>
<dbReference type="PROSITE" id="PS50297">
    <property type="entry name" value="ANK_REP_REGION"/>
    <property type="match status" value="2"/>
</dbReference>
<keyword evidence="6" id="KW-1185">Reference proteome</keyword>
<dbReference type="SMART" id="SM00248">
    <property type="entry name" value="ANK"/>
    <property type="match status" value="2"/>
</dbReference>
<accession>A0A917HAP0</accession>
<evidence type="ECO:0000313" key="5">
    <source>
        <dbReference type="EMBL" id="GGG73160.1"/>
    </source>
</evidence>
<evidence type="ECO:0000256" key="1">
    <source>
        <dbReference type="ARBA" id="ARBA00022737"/>
    </source>
</evidence>
<sequence>MLYQDQTLIVSFKIINMMNVQHINPFYQIARWLLVVCIAITTSCAGEGNSSRQADQPSNGTAEVPQVDIHTAVVTGNVDAIRQHIAAGTDINAKDPFGGSSPLITAAVFGKADLAKILIEAGADLNFRNNDGSTALISAAFFGRPEIVQLLLDAGADKTIKNKYGATAYDTVILPFNEVKSTYDMMGKALAPMGLKLDYVYLEAVRPEIANMLQ</sequence>
<comment type="caution">
    <text evidence="5">The sequence shown here is derived from an EMBL/GenBank/DDBJ whole genome shotgun (WGS) entry which is preliminary data.</text>
</comment>
<dbReference type="Proteomes" id="UP000660862">
    <property type="component" value="Unassembled WGS sequence"/>
</dbReference>
<dbReference type="Gene3D" id="1.25.40.20">
    <property type="entry name" value="Ankyrin repeat-containing domain"/>
    <property type="match status" value="1"/>
</dbReference>
<evidence type="ECO:0000313" key="6">
    <source>
        <dbReference type="Proteomes" id="UP000660862"/>
    </source>
</evidence>
<dbReference type="AlphaFoldDB" id="A0A917HAP0"/>
<name>A0A917HAP0_9SPHI</name>
<dbReference type="GO" id="GO:0004190">
    <property type="term" value="F:aspartic-type endopeptidase activity"/>
    <property type="evidence" value="ECO:0007669"/>
    <property type="project" value="InterPro"/>
</dbReference>
<dbReference type="InterPro" id="IPR036770">
    <property type="entry name" value="Ankyrin_rpt-contain_sf"/>
</dbReference>
<dbReference type="InterPro" id="IPR001995">
    <property type="entry name" value="Peptidase_A2_cat"/>
</dbReference>
<evidence type="ECO:0000256" key="2">
    <source>
        <dbReference type="ARBA" id="ARBA00023043"/>
    </source>
</evidence>
<feature type="domain" description="Peptidase A2" evidence="4">
    <location>
        <begin position="148"/>
        <end position="160"/>
    </location>
</feature>
<dbReference type="Pfam" id="PF12796">
    <property type="entry name" value="Ank_2"/>
    <property type="match status" value="1"/>
</dbReference>
<keyword evidence="1" id="KW-0677">Repeat</keyword>
<feature type="repeat" description="ANK" evidence="3">
    <location>
        <begin position="98"/>
        <end position="130"/>
    </location>
</feature>
<dbReference type="PANTHER" id="PTHR24171">
    <property type="entry name" value="ANKYRIN REPEAT DOMAIN-CONTAINING PROTEIN 39-RELATED"/>
    <property type="match status" value="1"/>
</dbReference>